<gene>
    <name evidence="1" type="ORF">ZHAS_00013261</name>
</gene>
<name>A0A084W520_ANOSI</name>
<dbReference type="VEuPathDB" id="VectorBase:ASIC013261"/>
<dbReference type="AlphaFoldDB" id="A0A084W520"/>
<dbReference type="GO" id="GO:0016301">
    <property type="term" value="F:kinase activity"/>
    <property type="evidence" value="ECO:0007669"/>
    <property type="project" value="UniProtKB-KW"/>
</dbReference>
<proteinExistence type="predicted"/>
<keyword evidence="3" id="KW-1185">Reference proteome</keyword>
<reference evidence="2" key="2">
    <citation type="submission" date="2020-05" db="UniProtKB">
        <authorList>
            <consortium name="EnsemblMetazoa"/>
        </authorList>
    </citation>
    <scope>IDENTIFICATION</scope>
</reference>
<dbReference type="EMBL" id="KE525302">
    <property type="protein sequence ID" value="KFB45314.1"/>
    <property type="molecule type" value="Genomic_DNA"/>
</dbReference>
<evidence type="ECO:0000313" key="3">
    <source>
        <dbReference type="Proteomes" id="UP000030765"/>
    </source>
</evidence>
<protein>
    <submittedName>
        <fullName evidence="1 2">4-diphosphocytidyl-2-C-methyl-D-erythritol kinase</fullName>
    </submittedName>
</protein>
<evidence type="ECO:0000313" key="1">
    <source>
        <dbReference type="EMBL" id="KFB45314.1"/>
    </source>
</evidence>
<sequence length="80" mass="8928">MAPHSGDDDFIFHSPQQRHNIPKRQVEILLPCLPHHPGKLVEQFVDKSTALALLATTRPMDTSPTTAQVFAERKGKTAEK</sequence>
<dbReference type="Proteomes" id="UP000030765">
    <property type="component" value="Unassembled WGS sequence"/>
</dbReference>
<accession>A0A084W520</accession>
<dbReference type="EnsemblMetazoa" id="ASIC013261-RA">
    <property type="protein sequence ID" value="ASIC013261-PA"/>
    <property type="gene ID" value="ASIC013261"/>
</dbReference>
<evidence type="ECO:0000313" key="2">
    <source>
        <dbReference type="EnsemblMetazoa" id="ASIC013261-PA"/>
    </source>
</evidence>
<organism evidence="1">
    <name type="scientific">Anopheles sinensis</name>
    <name type="common">Mosquito</name>
    <dbReference type="NCBI Taxonomy" id="74873"/>
    <lineage>
        <taxon>Eukaryota</taxon>
        <taxon>Metazoa</taxon>
        <taxon>Ecdysozoa</taxon>
        <taxon>Arthropoda</taxon>
        <taxon>Hexapoda</taxon>
        <taxon>Insecta</taxon>
        <taxon>Pterygota</taxon>
        <taxon>Neoptera</taxon>
        <taxon>Endopterygota</taxon>
        <taxon>Diptera</taxon>
        <taxon>Nematocera</taxon>
        <taxon>Culicoidea</taxon>
        <taxon>Culicidae</taxon>
        <taxon>Anophelinae</taxon>
        <taxon>Anopheles</taxon>
    </lineage>
</organism>
<keyword evidence="1" id="KW-0418">Kinase</keyword>
<dbReference type="EMBL" id="ATLV01020456">
    <property type="status" value="NOT_ANNOTATED_CDS"/>
    <property type="molecule type" value="Genomic_DNA"/>
</dbReference>
<reference evidence="1 3" key="1">
    <citation type="journal article" date="2014" name="BMC Genomics">
        <title>Genome sequence of Anopheles sinensis provides insight into genetics basis of mosquito competence for malaria parasites.</title>
        <authorList>
            <person name="Zhou D."/>
            <person name="Zhang D."/>
            <person name="Ding G."/>
            <person name="Shi L."/>
            <person name="Hou Q."/>
            <person name="Ye Y."/>
            <person name="Xu Y."/>
            <person name="Zhou H."/>
            <person name="Xiong C."/>
            <person name="Li S."/>
            <person name="Yu J."/>
            <person name="Hong S."/>
            <person name="Yu X."/>
            <person name="Zou P."/>
            <person name="Chen C."/>
            <person name="Chang X."/>
            <person name="Wang W."/>
            <person name="Lv Y."/>
            <person name="Sun Y."/>
            <person name="Ma L."/>
            <person name="Shen B."/>
            <person name="Zhu C."/>
        </authorList>
    </citation>
    <scope>NUCLEOTIDE SEQUENCE [LARGE SCALE GENOMIC DNA]</scope>
</reference>
<keyword evidence="1" id="KW-0808">Transferase</keyword>